<evidence type="ECO:0000313" key="3">
    <source>
        <dbReference type="EMBL" id="USE79476.1"/>
    </source>
</evidence>
<organism evidence="3 4">
    <name type="scientific">Cupriavidus gilardii</name>
    <dbReference type="NCBI Taxonomy" id="82541"/>
    <lineage>
        <taxon>Bacteria</taxon>
        <taxon>Pseudomonadati</taxon>
        <taxon>Pseudomonadota</taxon>
        <taxon>Betaproteobacteria</taxon>
        <taxon>Burkholderiales</taxon>
        <taxon>Burkholderiaceae</taxon>
        <taxon>Cupriavidus</taxon>
    </lineage>
</organism>
<sequence length="738" mass="75102">MATPEEFARQYGPLAIKVGADLQVNPDILLGQWGLETGWGRAVIPGTNNLGNIKDFSGSGVQATDNMTGSRDAYRAYGTPQDFGSDFASLIARRYSGAMGAGADAAKYASALKAGGYAEDPDYVRKLTGAAATARRAMGIRSDSEPNAGMVAMYKQGTVRPASMAMDDEWASLREQFGQAPKAAEAPKDEWAALREQFAQAPVPASEATAAKPAVAPAPVAQKDAPGVVESIGAGLGKGLGTVALNAQRFAGKGLGAISSEGTPGARAADWLVQDATRGLANLAQQNAPYREANPITNSVAELGGNIVGTAPVGGLLGRAVGALAPSVAGTRAAPVVEGLSNAMRTGGFRVGPLAGTAAALPARVAGGAATGGASAALVDPQTAGLGAAIGGALPVTAQLAGAAGRGIRNAVTGGGVSPEVAALAQRARELGINVPADRLVNSKPLNAISSALNYVPFSGRAATEAGMESQLNRALSRTFGQDSDNVTMALRKASSDLGAKFDDVLKNNAVAVDDALLNQMAEISESAGRELGKDGMKAIEGQIGEMLSKGSSGVIDGQAAYNIKRTLDRIGSRSTPEAFHARELKKALMGALDRSLGPEQAASFARTRQQYGNMLSLENLAQNGAEGGVSVARLANMKGINNRELQEIADIAAQFVRPREGQHGAMQRAVAALGVGGSLGLPALAGVSAAGRGTNALLNSNVIRDILLNPALPSTAEKPLGLLPNFVRSAAPLIPSR</sequence>
<dbReference type="InterPro" id="IPR051056">
    <property type="entry name" value="Glycosyl_Hydrolase_73"/>
</dbReference>
<evidence type="ECO:0000256" key="1">
    <source>
        <dbReference type="ARBA" id="ARBA00022801"/>
    </source>
</evidence>
<dbReference type="InterPro" id="IPR002901">
    <property type="entry name" value="MGlyc_endo_b_GlcNAc-like_dom"/>
</dbReference>
<dbReference type="Proteomes" id="UP001056648">
    <property type="component" value="Chromosome 2"/>
</dbReference>
<dbReference type="EMBL" id="CP098736">
    <property type="protein sequence ID" value="USE79476.1"/>
    <property type="molecule type" value="Genomic_DNA"/>
</dbReference>
<feature type="domain" description="Mannosyl-glycoprotein endo-beta-N-acetylglucosamidase-like" evidence="2">
    <location>
        <begin position="2"/>
        <end position="141"/>
    </location>
</feature>
<evidence type="ECO:0000313" key="4">
    <source>
        <dbReference type="Proteomes" id="UP001056648"/>
    </source>
</evidence>
<dbReference type="SMART" id="SM00047">
    <property type="entry name" value="LYZ2"/>
    <property type="match status" value="1"/>
</dbReference>
<name>A0ABY4VUH5_9BURK</name>
<dbReference type="Pfam" id="PF01832">
    <property type="entry name" value="Glucosaminidase"/>
    <property type="match status" value="1"/>
</dbReference>
<dbReference type="PANTHER" id="PTHR33308">
    <property type="entry name" value="PEPTIDOGLYCAN HYDROLASE FLGJ"/>
    <property type="match status" value="1"/>
</dbReference>
<evidence type="ECO:0000259" key="2">
    <source>
        <dbReference type="SMART" id="SM00047"/>
    </source>
</evidence>
<dbReference type="Gene3D" id="1.10.530.10">
    <property type="match status" value="1"/>
</dbReference>
<reference evidence="3" key="1">
    <citation type="submission" date="2022-06" db="EMBL/GenBank/DDBJ databases">
        <title>Complete genome sequence and characterization of Cupriavidus gilardii QJ1 isolated from contaminating cells.</title>
        <authorList>
            <person name="Qi J."/>
        </authorList>
    </citation>
    <scope>NUCLEOTIDE SEQUENCE</scope>
    <source>
        <strain evidence="3">QJ1</strain>
    </source>
</reference>
<accession>A0ABY4VUH5</accession>
<gene>
    <name evidence="3" type="ORF">NDR89_23075</name>
</gene>
<protein>
    <submittedName>
        <fullName evidence="3">Glucosaminidase domain-containing protein</fullName>
    </submittedName>
</protein>
<dbReference type="RefSeq" id="WP_252252933.1">
    <property type="nucleotide sequence ID" value="NZ_CP098736.1"/>
</dbReference>
<keyword evidence="1" id="KW-0378">Hydrolase</keyword>
<proteinExistence type="predicted"/>
<keyword evidence="4" id="KW-1185">Reference proteome</keyword>
<dbReference type="PANTHER" id="PTHR33308:SF9">
    <property type="entry name" value="PEPTIDOGLYCAN HYDROLASE FLGJ"/>
    <property type="match status" value="1"/>
</dbReference>